<dbReference type="Gramene" id="EOY21615">
    <property type="protein sequence ID" value="EOY21615"/>
    <property type="gene ID" value="TCM_013549"/>
</dbReference>
<organism evidence="1 2">
    <name type="scientific">Theobroma cacao</name>
    <name type="common">Cacao</name>
    <name type="synonym">Cocoa</name>
    <dbReference type="NCBI Taxonomy" id="3641"/>
    <lineage>
        <taxon>Eukaryota</taxon>
        <taxon>Viridiplantae</taxon>
        <taxon>Streptophyta</taxon>
        <taxon>Embryophyta</taxon>
        <taxon>Tracheophyta</taxon>
        <taxon>Spermatophyta</taxon>
        <taxon>Magnoliopsida</taxon>
        <taxon>eudicotyledons</taxon>
        <taxon>Gunneridae</taxon>
        <taxon>Pentapetalae</taxon>
        <taxon>rosids</taxon>
        <taxon>malvids</taxon>
        <taxon>Malvales</taxon>
        <taxon>Malvaceae</taxon>
        <taxon>Byttnerioideae</taxon>
        <taxon>Theobroma</taxon>
    </lineage>
</organism>
<dbReference type="EMBL" id="CM001881">
    <property type="protein sequence ID" value="EOY21615.1"/>
    <property type="molecule type" value="Genomic_DNA"/>
</dbReference>
<dbReference type="InParanoid" id="A0A061FVQ3"/>
<gene>
    <name evidence="1" type="ORF">TCM_013549</name>
</gene>
<reference evidence="1 2" key="1">
    <citation type="journal article" date="2013" name="Genome Biol.">
        <title>The genome sequence of the most widely cultivated cacao type and its use to identify candidate genes regulating pod color.</title>
        <authorList>
            <person name="Motamayor J.C."/>
            <person name="Mockaitis K."/>
            <person name="Schmutz J."/>
            <person name="Haiminen N."/>
            <person name="Iii D.L."/>
            <person name="Cornejo O."/>
            <person name="Findley S.D."/>
            <person name="Zheng P."/>
            <person name="Utro F."/>
            <person name="Royaert S."/>
            <person name="Saski C."/>
            <person name="Jenkins J."/>
            <person name="Podicheti R."/>
            <person name="Zhao M."/>
            <person name="Scheffler B.E."/>
            <person name="Stack J.C."/>
            <person name="Feltus F.A."/>
            <person name="Mustiga G.M."/>
            <person name="Amores F."/>
            <person name="Phillips W."/>
            <person name="Marelli J.P."/>
            <person name="May G.D."/>
            <person name="Shapiro H."/>
            <person name="Ma J."/>
            <person name="Bustamante C.D."/>
            <person name="Schnell R.J."/>
            <person name="Main D."/>
            <person name="Gilbert D."/>
            <person name="Parida L."/>
            <person name="Kuhn D.N."/>
        </authorList>
    </citation>
    <scope>NUCLEOTIDE SEQUENCE [LARGE SCALE GENOMIC DNA]</scope>
    <source>
        <strain evidence="2">cv. Matina 1-6</strain>
    </source>
</reference>
<sequence length="69" mass="7750">MQEPCEVSIDISVSLSRDGPHEVHSNLYLQRHPPHGSPIEVRLGVYASYDMQLIRLPLKCGADLIRPIT</sequence>
<dbReference type="Proteomes" id="UP000026915">
    <property type="component" value="Chromosome 3"/>
</dbReference>
<accession>A0A061FVQ3</accession>
<name>A0A061FVQ3_THECC</name>
<proteinExistence type="predicted"/>
<dbReference type="AlphaFoldDB" id="A0A061FVQ3"/>
<evidence type="ECO:0000313" key="1">
    <source>
        <dbReference type="EMBL" id="EOY21615.1"/>
    </source>
</evidence>
<protein>
    <submittedName>
        <fullName evidence="1">Uncharacterized protein</fullName>
    </submittedName>
</protein>
<evidence type="ECO:0000313" key="2">
    <source>
        <dbReference type="Proteomes" id="UP000026915"/>
    </source>
</evidence>
<keyword evidence="2" id="KW-1185">Reference proteome</keyword>
<dbReference type="HOGENOM" id="CLU_2780966_0_0_1"/>